<name>A0A1I7W8Q4_HETBA</name>
<dbReference type="WBParaSite" id="Hba_01003">
    <property type="protein sequence ID" value="Hba_01003"/>
    <property type="gene ID" value="Hba_01003"/>
</dbReference>
<evidence type="ECO:0000313" key="1">
    <source>
        <dbReference type="Proteomes" id="UP000095283"/>
    </source>
</evidence>
<reference evidence="2" key="1">
    <citation type="submission" date="2016-11" db="UniProtKB">
        <authorList>
            <consortium name="WormBaseParasite"/>
        </authorList>
    </citation>
    <scope>IDENTIFICATION</scope>
</reference>
<sequence length="175" mass="21311">MNAIVSLMILSDGRNRFFVAFFLSRCFYFKNHLEAMFHRLLNKYVYSTSVMTKSQHPVRVEPSCRIMTSEIPNHYIKAYDDTISYLEELVKVSIERNFLLLSYFSVLFQEQHHSVRRVGYNLLKHRCNHSVNSCKRRLLDWVTRRQRMKDYDTYTLKYCCSDFIFIFFQEYLHYF</sequence>
<protein>
    <submittedName>
        <fullName evidence="2">Unspecified product</fullName>
    </submittedName>
</protein>
<accession>A0A1I7W8Q4</accession>
<dbReference type="Proteomes" id="UP000095283">
    <property type="component" value="Unplaced"/>
</dbReference>
<keyword evidence="1" id="KW-1185">Reference proteome</keyword>
<evidence type="ECO:0000313" key="2">
    <source>
        <dbReference type="WBParaSite" id="Hba_01003"/>
    </source>
</evidence>
<proteinExistence type="predicted"/>
<dbReference type="AlphaFoldDB" id="A0A1I7W8Q4"/>
<organism evidence="1 2">
    <name type="scientific">Heterorhabditis bacteriophora</name>
    <name type="common">Entomopathogenic nematode worm</name>
    <dbReference type="NCBI Taxonomy" id="37862"/>
    <lineage>
        <taxon>Eukaryota</taxon>
        <taxon>Metazoa</taxon>
        <taxon>Ecdysozoa</taxon>
        <taxon>Nematoda</taxon>
        <taxon>Chromadorea</taxon>
        <taxon>Rhabditida</taxon>
        <taxon>Rhabditina</taxon>
        <taxon>Rhabditomorpha</taxon>
        <taxon>Strongyloidea</taxon>
        <taxon>Heterorhabditidae</taxon>
        <taxon>Heterorhabditis</taxon>
    </lineage>
</organism>